<dbReference type="EMBL" id="SGXT01000016">
    <property type="protein sequence ID" value="RZT59169.1"/>
    <property type="molecule type" value="Genomic_DNA"/>
</dbReference>
<dbReference type="PANTHER" id="PTHR42743:SF11">
    <property type="entry name" value="AMINODEOXYCHORISMATE LYASE"/>
    <property type="match status" value="1"/>
</dbReference>
<dbReference type="InterPro" id="IPR001544">
    <property type="entry name" value="Aminotrans_IV"/>
</dbReference>
<dbReference type="SUPFAM" id="SSF56752">
    <property type="entry name" value="D-aminoacid aminotransferase-like PLP-dependent enzymes"/>
    <property type="match status" value="1"/>
</dbReference>
<dbReference type="RefSeq" id="WP_130283109.1">
    <property type="nucleotide sequence ID" value="NZ_SGXT01000016.1"/>
</dbReference>
<dbReference type="PANTHER" id="PTHR42743">
    <property type="entry name" value="AMINO-ACID AMINOTRANSFERASE"/>
    <property type="match status" value="1"/>
</dbReference>
<reference evidence="2 3" key="1">
    <citation type="journal article" date="2015" name="Stand. Genomic Sci.">
        <title>Genomic Encyclopedia of Bacterial and Archaeal Type Strains, Phase III: the genomes of soil and plant-associated and newly described type strains.</title>
        <authorList>
            <person name="Whitman W.B."/>
            <person name="Woyke T."/>
            <person name="Klenk H.P."/>
            <person name="Zhou Y."/>
            <person name="Lilburn T.G."/>
            <person name="Beck B.J."/>
            <person name="De Vos P."/>
            <person name="Vandamme P."/>
            <person name="Eisen J.A."/>
            <person name="Garrity G."/>
            <person name="Hugenholtz P."/>
            <person name="Kyrpides N.C."/>
        </authorList>
    </citation>
    <scope>NUCLEOTIDE SEQUENCE [LARGE SCALE GENOMIC DNA]</scope>
    <source>
        <strain evidence="2 3">AC4r</strain>
    </source>
</reference>
<sequence length="301" mass="31746">MSAPEHLALITHRPDGVAVGFLEADVSRPQLSVLDSAPVRGDGIFETFSLANGRPQSLELHLDRFAASARALDLPEPTLAVWRDAIFAIAAHFADVEEAWLKIVLTRGVEAGPAATGSAPEGTAPTGWVYAAPAPDFTRARTEGISVAVLDRGLRSDVAATSPWLLAGAKTLSYAVNRAAQREAVRRGADDVVFVSSDGLLLEGPTSTLIVRQGSQLVTPPASLGILAGTTQADLFEAAHLWGLSTAIEVLRASDLMSADAAWLVSSVRHAAPIREVDGVTITVDAELSQGMNDFLRSRRA</sequence>
<proteinExistence type="inferred from homology"/>
<protein>
    <submittedName>
        <fullName evidence="2">4-amino-4-deoxychorismate lyase</fullName>
    </submittedName>
</protein>
<dbReference type="Gene3D" id="3.20.10.10">
    <property type="entry name" value="D-amino Acid Aminotransferase, subunit A, domain 2"/>
    <property type="match status" value="1"/>
</dbReference>
<evidence type="ECO:0000313" key="3">
    <source>
        <dbReference type="Proteomes" id="UP000292408"/>
    </source>
</evidence>
<dbReference type="InterPro" id="IPR043131">
    <property type="entry name" value="BCAT-like_N"/>
</dbReference>
<dbReference type="AlphaFoldDB" id="A0A4V2FMW2"/>
<dbReference type="InterPro" id="IPR036038">
    <property type="entry name" value="Aminotransferase-like"/>
</dbReference>
<comment type="similarity">
    <text evidence="1">Belongs to the class-IV pyridoxal-phosphate-dependent aminotransferase family.</text>
</comment>
<keyword evidence="2" id="KW-0456">Lyase</keyword>
<dbReference type="Pfam" id="PF01063">
    <property type="entry name" value="Aminotran_4"/>
    <property type="match status" value="1"/>
</dbReference>
<comment type="caution">
    <text evidence="2">The sequence shown here is derived from an EMBL/GenBank/DDBJ whole genome shotgun (WGS) entry which is preliminary data.</text>
</comment>
<name>A0A4V2FMW2_9MICO</name>
<dbReference type="InterPro" id="IPR043132">
    <property type="entry name" value="BCAT-like_C"/>
</dbReference>
<dbReference type="InterPro" id="IPR050571">
    <property type="entry name" value="Class-IV_PLP-Dep_Aminotrnsfr"/>
</dbReference>
<evidence type="ECO:0000256" key="1">
    <source>
        <dbReference type="ARBA" id="ARBA00009320"/>
    </source>
</evidence>
<dbReference type="GO" id="GO:0046394">
    <property type="term" value="P:carboxylic acid biosynthetic process"/>
    <property type="evidence" value="ECO:0007669"/>
    <property type="project" value="UniProtKB-ARBA"/>
</dbReference>
<organism evidence="2 3">
    <name type="scientific">Microcella alkaliphila</name>
    <dbReference type="NCBI Taxonomy" id="279828"/>
    <lineage>
        <taxon>Bacteria</taxon>
        <taxon>Bacillati</taxon>
        <taxon>Actinomycetota</taxon>
        <taxon>Actinomycetes</taxon>
        <taxon>Micrococcales</taxon>
        <taxon>Microbacteriaceae</taxon>
        <taxon>Microcella</taxon>
    </lineage>
</organism>
<evidence type="ECO:0000313" key="2">
    <source>
        <dbReference type="EMBL" id="RZT59169.1"/>
    </source>
</evidence>
<dbReference type="Proteomes" id="UP000292408">
    <property type="component" value="Unassembled WGS sequence"/>
</dbReference>
<dbReference type="GO" id="GO:0005829">
    <property type="term" value="C:cytosol"/>
    <property type="evidence" value="ECO:0007669"/>
    <property type="project" value="TreeGrafter"/>
</dbReference>
<dbReference type="OrthoDB" id="3199344at2"/>
<accession>A0A4V2FMW2</accession>
<dbReference type="GO" id="GO:0016829">
    <property type="term" value="F:lyase activity"/>
    <property type="evidence" value="ECO:0007669"/>
    <property type="project" value="UniProtKB-KW"/>
</dbReference>
<keyword evidence="3" id="KW-1185">Reference proteome</keyword>
<gene>
    <name evidence="2" type="ORF">EV140_1771</name>
</gene>
<dbReference type="Gene3D" id="3.30.470.10">
    <property type="match status" value="1"/>
</dbReference>